<accession>A0A1S2M3W5</accession>
<evidence type="ECO:0000313" key="1">
    <source>
        <dbReference type="EMBL" id="OIJ19296.1"/>
    </source>
</evidence>
<dbReference type="OrthoDB" id="2934625at2"/>
<protein>
    <submittedName>
        <fullName evidence="1">Uncharacterized protein</fullName>
    </submittedName>
</protein>
<dbReference type="RefSeq" id="WP_071390342.1">
    <property type="nucleotide sequence ID" value="NZ_MLQS01000019.1"/>
</dbReference>
<comment type="caution">
    <text evidence="1">The sequence shown here is derived from an EMBL/GenBank/DDBJ whole genome shotgun (WGS) entry which is preliminary data.</text>
</comment>
<dbReference type="EMBL" id="MLQS01000019">
    <property type="protein sequence ID" value="OIJ19296.1"/>
    <property type="molecule type" value="Genomic_DNA"/>
</dbReference>
<sequence length="72" mass="8364">MTVVHFYEKNSIVLSQLRQLIPSVGENIKVKGRKAKVLSVNKIDDYLVRIQLEIEQVAKKEPTKEETKKKKK</sequence>
<keyword evidence="2" id="KW-1185">Reference proteome</keyword>
<proteinExistence type="predicted"/>
<name>A0A1S2M3W5_9BACI</name>
<reference evidence="1 2" key="1">
    <citation type="submission" date="2016-10" db="EMBL/GenBank/DDBJ databases">
        <title>Draft genome sequences of four alkaliphilic bacteria belonging to the Anaerobacillus genus.</title>
        <authorList>
            <person name="Bassil N.M."/>
            <person name="Lloyd J.R."/>
        </authorList>
    </citation>
    <scope>NUCLEOTIDE SEQUENCE [LARGE SCALE GENOMIC DNA]</scope>
    <source>
        <strain evidence="1 2">DSM 22531</strain>
    </source>
</reference>
<evidence type="ECO:0000313" key="2">
    <source>
        <dbReference type="Proteomes" id="UP000180057"/>
    </source>
</evidence>
<dbReference type="AlphaFoldDB" id="A0A1S2M3W5"/>
<organism evidence="1 2">
    <name type="scientific">Anaerobacillus alkalidiazotrophicus</name>
    <dbReference type="NCBI Taxonomy" id="472963"/>
    <lineage>
        <taxon>Bacteria</taxon>
        <taxon>Bacillati</taxon>
        <taxon>Bacillota</taxon>
        <taxon>Bacilli</taxon>
        <taxon>Bacillales</taxon>
        <taxon>Bacillaceae</taxon>
        <taxon>Anaerobacillus</taxon>
    </lineage>
</organism>
<dbReference type="Proteomes" id="UP000180057">
    <property type="component" value="Unassembled WGS sequence"/>
</dbReference>
<gene>
    <name evidence="1" type="ORF">BKP45_14170</name>
</gene>